<dbReference type="PROSITE" id="PS50883">
    <property type="entry name" value="EAL"/>
    <property type="match status" value="1"/>
</dbReference>
<keyword evidence="5" id="KW-1185">Reference proteome</keyword>
<evidence type="ECO:0000259" key="2">
    <source>
        <dbReference type="PROSITE" id="PS50883"/>
    </source>
</evidence>
<evidence type="ECO:0000313" key="5">
    <source>
        <dbReference type="Proteomes" id="UP001501195"/>
    </source>
</evidence>
<evidence type="ECO:0000259" key="3">
    <source>
        <dbReference type="PROSITE" id="PS50887"/>
    </source>
</evidence>
<gene>
    <name evidence="4" type="ORF">GCM10023225_23780</name>
</gene>
<dbReference type="EMBL" id="BAABIL010000366">
    <property type="protein sequence ID" value="GAA4983774.1"/>
    <property type="molecule type" value="Genomic_DNA"/>
</dbReference>
<dbReference type="InterPro" id="IPR000160">
    <property type="entry name" value="GGDEF_dom"/>
</dbReference>
<dbReference type="CDD" id="cd01948">
    <property type="entry name" value="EAL"/>
    <property type="match status" value="1"/>
</dbReference>
<keyword evidence="1" id="KW-0812">Transmembrane</keyword>
<comment type="caution">
    <text evidence="4">The sequence shown here is derived from an EMBL/GenBank/DDBJ whole genome shotgun (WGS) entry which is preliminary data.</text>
</comment>
<feature type="domain" description="GGDEF" evidence="3">
    <location>
        <begin position="266"/>
        <end position="397"/>
    </location>
</feature>
<evidence type="ECO:0000313" key="4">
    <source>
        <dbReference type="EMBL" id="GAA4983774.1"/>
    </source>
</evidence>
<reference evidence="5" key="1">
    <citation type="journal article" date="2019" name="Int. J. Syst. Evol. Microbiol.">
        <title>The Global Catalogue of Microorganisms (GCM) 10K type strain sequencing project: providing services to taxonomists for standard genome sequencing and annotation.</title>
        <authorList>
            <consortium name="The Broad Institute Genomics Platform"/>
            <consortium name="The Broad Institute Genome Sequencing Center for Infectious Disease"/>
            <person name="Wu L."/>
            <person name="Ma J."/>
        </authorList>
    </citation>
    <scope>NUCLEOTIDE SEQUENCE [LARGE SCALE GENOMIC DNA]</scope>
    <source>
        <strain evidence="5">JCM 18126</strain>
    </source>
</reference>
<dbReference type="PROSITE" id="PS50887">
    <property type="entry name" value="GGDEF"/>
    <property type="match status" value="1"/>
</dbReference>
<dbReference type="PANTHER" id="PTHR44757:SF2">
    <property type="entry name" value="BIOFILM ARCHITECTURE MAINTENANCE PROTEIN MBAA"/>
    <property type="match status" value="1"/>
</dbReference>
<dbReference type="SMART" id="SM00267">
    <property type="entry name" value="GGDEF"/>
    <property type="match status" value="1"/>
</dbReference>
<name>A0ABP9I127_9ACTN</name>
<proteinExistence type="predicted"/>
<protein>
    <recommendedName>
        <fullName evidence="6">Diguanylate cyclase (GGDEF)-like protein</fullName>
    </recommendedName>
</protein>
<dbReference type="InterPro" id="IPR029787">
    <property type="entry name" value="Nucleotide_cyclase"/>
</dbReference>
<sequence>MTPAQVRHRRGPLLPRLRRAAHAHLTARLATVGLVLVLLVLTAFTVTGTVANARAADEAQRSALVSSWSEQAEESLLAQEDLADELVAEPDGETRAEYEAAGEATRTALRELGAVPETDHARFVAGWLALHDRYERSVEALLATAAADPAAAEAFEEASVDPHYDAIEAVVQAEADRHWAAARTSLADMGRTQHVLLVATPAVFGVGLLMLGTFLAALTRSRRETAAKAEENRHQALHDALTGLPNRTLLQQRTGEALRAAADGGAPVALLLVDLDRFKEINDTLGHHYGDVVLVAVAERLHQVVGREGTVARLSGDEFAVLLPARAEAALRIAEEVHAALVAPVEVDGAFLGVEASIGVVDGDPGLDDVGTLFRHADIAMYAAKGRGLGVCRYAPDLDGHSAERLRLLGELRRAVDEGELVLHYQPKVSLPGERVEGAEALVRWQHPRHGLLFPDAFIPLAERTALIRPLTRWVVDAALRQCRSWLDSGRVLRVAVNVSARNLSDDRLADDVAELLQRWGVPASCLELEMTESAILADPARARAVLERLAALGVVLSVDDFGAGYTSLGHLKNLPVHVLKVDRSFVAAMGTDRSDALIVRSIVELGHNLGLRTVAEGVEDRDTAERLAALGCDEGQGYLWSRPLPAAQFERWVDAARPVPTGS</sequence>
<dbReference type="SUPFAM" id="SSF141868">
    <property type="entry name" value="EAL domain-like"/>
    <property type="match status" value="1"/>
</dbReference>
<organism evidence="4 5">
    <name type="scientific">Kineococcus glutinatus</name>
    <dbReference type="NCBI Taxonomy" id="1070872"/>
    <lineage>
        <taxon>Bacteria</taxon>
        <taxon>Bacillati</taxon>
        <taxon>Actinomycetota</taxon>
        <taxon>Actinomycetes</taxon>
        <taxon>Kineosporiales</taxon>
        <taxon>Kineosporiaceae</taxon>
        <taxon>Kineococcus</taxon>
    </lineage>
</organism>
<evidence type="ECO:0008006" key="6">
    <source>
        <dbReference type="Google" id="ProtNLM"/>
    </source>
</evidence>
<evidence type="ECO:0000256" key="1">
    <source>
        <dbReference type="SAM" id="Phobius"/>
    </source>
</evidence>
<dbReference type="InterPro" id="IPR043128">
    <property type="entry name" value="Rev_trsase/Diguanyl_cyclase"/>
</dbReference>
<keyword evidence="1" id="KW-1133">Transmembrane helix</keyword>
<dbReference type="SUPFAM" id="SSF55073">
    <property type="entry name" value="Nucleotide cyclase"/>
    <property type="match status" value="1"/>
</dbReference>
<accession>A0ABP9I127</accession>
<dbReference type="SMART" id="SM00052">
    <property type="entry name" value="EAL"/>
    <property type="match status" value="1"/>
</dbReference>
<keyword evidence="1" id="KW-0472">Membrane</keyword>
<feature type="domain" description="EAL" evidence="2">
    <location>
        <begin position="405"/>
        <end position="658"/>
    </location>
</feature>
<dbReference type="InterPro" id="IPR052155">
    <property type="entry name" value="Biofilm_reg_signaling"/>
</dbReference>
<dbReference type="Gene3D" id="3.30.70.270">
    <property type="match status" value="1"/>
</dbReference>
<dbReference type="Pfam" id="PF00990">
    <property type="entry name" value="GGDEF"/>
    <property type="match status" value="1"/>
</dbReference>
<dbReference type="InterPro" id="IPR001633">
    <property type="entry name" value="EAL_dom"/>
</dbReference>
<dbReference type="PANTHER" id="PTHR44757">
    <property type="entry name" value="DIGUANYLATE CYCLASE DGCP"/>
    <property type="match status" value="1"/>
</dbReference>
<dbReference type="Pfam" id="PF00563">
    <property type="entry name" value="EAL"/>
    <property type="match status" value="1"/>
</dbReference>
<dbReference type="NCBIfam" id="TIGR00254">
    <property type="entry name" value="GGDEF"/>
    <property type="match status" value="1"/>
</dbReference>
<dbReference type="CDD" id="cd01949">
    <property type="entry name" value="GGDEF"/>
    <property type="match status" value="1"/>
</dbReference>
<dbReference type="InterPro" id="IPR035919">
    <property type="entry name" value="EAL_sf"/>
</dbReference>
<dbReference type="Gene3D" id="3.20.20.450">
    <property type="entry name" value="EAL domain"/>
    <property type="match status" value="1"/>
</dbReference>
<dbReference type="Proteomes" id="UP001501195">
    <property type="component" value="Unassembled WGS sequence"/>
</dbReference>
<feature type="transmembrane region" description="Helical" evidence="1">
    <location>
        <begin position="195"/>
        <end position="218"/>
    </location>
</feature>
<dbReference type="RefSeq" id="WP_345712793.1">
    <property type="nucleotide sequence ID" value="NZ_BAABIL010000366.1"/>
</dbReference>